<comment type="similarity">
    <text evidence="1">Belongs to the TonB-dependent receptor family.</text>
</comment>
<evidence type="ECO:0000313" key="4">
    <source>
        <dbReference type="EMBL" id="KAA5232721.1"/>
    </source>
</evidence>
<dbReference type="InterPro" id="IPR039426">
    <property type="entry name" value="TonB-dep_rcpt-like"/>
</dbReference>
<dbReference type="AlphaFoldDB" id="A0A173ZF29"/>
<evidence type="ECO:0000259" key="2">
    <source>
        <dbReference type="Pfam" id="PF07715"/>
    </source>
</evidence>
<dbReference type="Gene3D" id="2.170.130.10">
    <property type="entry name" value="TonB-dependent receptor, plug domain"/>
    <property type="match status" value="1"/>
</dbReference>
<accession>A0A173ZF29</accession>
<proteinExistence type="inferred from homology"/>
<dbReference type="Proteomes" id="UP000421791">
    <property type="component" value="Unassembled WGS sequence"/>
</dbReference>
<keyword evidence="3" id="KW-0675">Receptor</keyword>
<dbReference type="SUPFAM" id="SSF56935">
    <property type="entry name" value="Porins"/>
    <property type="match status" value="1"/>
</dbReference>
<dbReference type="PROSITE" id="PS52016">
    <property type="entry name" value="TONB_DEPENDENT_REC_3"/>
    <property type="match status" value="1"/>
</dbReference>
<dbReference type="InterPro" id="IPR018247">
    <property type="entry name" value="EF_Hand_1_Ca_BS"/>
</dbReference>
<dbReference type="GO" id="GO:0009279">
    <property type="term" value="C:cell outer membrane"/>
    <property type="evidence" value="ECO:0007669"/>
    <property type="project" value="UniProtKB-SubCell"/>
</dbReference>
<feature type="domain" description="TonB-dependent receptor plug" evidence="2">
    <location>
        <begin position="132"/>
        <end position="236"/>
    </location>
</feature>
<gene>
    <name evidence="3" type="ORF">ERS852397_00774</name>
    <name evidence="5" type="ORF">F2Z09_02815</name>
    <name evidence="4" type="ORF">F2Z22_01710</name>
</gene>
<evidence type="ECO:0000313" key="3">
    <source>
        <dbReference type="EMBL" id="CUN74250.1"/>
    </source>
</evidence>
<dbReference type="InterPro" id="IPR008969">
    <property type="entry name" value="CarboxyPept-like_regulatory"/>
</dbReference>
<dbReference type="FunFam" id="2.170.130.10:FF:000003">
    <property type="entry name" value="SusC/RagA family TonB-linked outer membrane protein"/>
    <property type="match status" value="1"/>
</dbReference>
<dbReference type="InterPro" id="IPR023996">
    <property type="entry name" value="TonB-dep_OMP_SusC/RagA"/>
</dbReference>
<evidence type="ECO:0000313" key="7">
    <source>
        <dbReference type="Proteomes" id="UP000421791"/>
    </source>
</evidence>
<protein>
    <submittedName>
        <fullName evidence="3 4">TonB-dependent receptor</fullName>
    </submittedName>
</protein>
<dbReference type="NCBIfam" id="TIGR04057">
    <property type="entry name" value="SusC_RagA_signa"/>
    <property type="match status" value="1"/>
</dbReference>
<sequence>MNKKNLIKGTTLPVALFFSFALIPTFGNQGQAVAAVDIVQQQGSIKGTVVDDKGEPVIGANVLVVGTSVGTITDIDGVFKINAKAGAKLKITFIGYTEQVVVAQNNMRVVLSEDATTLQEVEIVAYGVQKKVTMTGAVASVKTEALTRTSIGSVSNVLGGQMAGLTTIQTSGEPGADAAEVFIRGKATWGDASPLIQVDGVERSMNDIDPNEIESISILKDASATAVFGVRGANGVILITTKRGREGKAHISFSTSASIQMPTKMVETANSYEYAMFYNQMMANDTPAGEKPVKTFSDGVIQKFRDGSDPIRFPSINWIDYIMGDATLQSQHNLNISGGTDKVRYFISAGAYTQGGLFNEFSLPYGISYQYRRFNYRSNLDIDVTKTTTISFNVAGNVNSSEKPRTSQGSSGMVKNIYYSTPFRSAGFVNDKLVYTTTDSQSDGLNLPFVGDADPFTYYGGGAAHSINNSLNADLILNQKLDFITKGLSFKLKGSYNSSFTINKNLSGGTEMTYTPVLQSDGSVGLRPIDGSKYTNVSYGITRGKSRNWYMEAALNYNHSFGDHNIGALVLYNQSKEYYPKEYSDVPRGYVGLVGRVTYDWKNRYMVEANMGYNGSENFAAGNRFALFPAASVGWVASEEKFWESVKPVISFLKLRASFGLVGNDKIGGSRFMYTANPYHVNLNGYVSNSGYGTGNLAQLQAAYGYLFGQGGQTSTVSLGAHEWAINNANVTWEKAFKQNYGVDINFLNDRLSATIEYYKEHRWDILLQDGTAPSMLGFAQPFSNLGEVNNWGWELSLKWNDKIGKDFRYWAGINLSYNQNEIIERKEAPQEYDYLYQKGHRIGSRKQYAFWRYYDEQTPALYEQTFHRPFPAHSVVLQDGDAVYVDLNGDRKIDENDMGYDYGFTDDPEYMVGMNLGFSWKNLEVNTQWTGAWNVSRMISDVFRRPFLSSSGNVAGGLLAYHLTNTWTKENPSQDAKYPRATWENADNNYAESTLYEQDSKYLRLKTLTIAYNFQFPLMKKLGMSTCQLSFSGYNLWTLTPYLWGDPEARASNAPSYPLTKTYTLGLKLGF</sequence>
<evidence type="ECO:0000256" key="1">
    <source>
        <dbReference type="PROSITE-ProRule" id="PRU01360"/>
    </source>
</evidence>
<reference evidence="3 6" key="1">
    <citation type="submission" date="2015-09" db="EMBL/GenBank/DDBJ databases">
        <authorList>
            <consortium name="Pathogen Informatics"/>
        </authorList>
    </citation>
    <scope>NUCLEOTIDE SEQUENCE [LARGE SCALE GENOMIC DNA]</scope>
    <source>
        <strain evidence="3 6">2789STDY5608840</strain>
    </source>
</reference>
<keyword evidence="1" id="KW-0812">Transmembrane</keyword>
<dbReference type="RefSeq" id="WP_007751097.1">
    <property type="nucleotide sequence ID" value="NZ_CABIXA010000003.1"/>
</dbReference>
<dbReference type="InterPro" id="IPR037066">
    <property type="entry name" value="Plug_dom_sf"/>
</dbReference>
<dbReference type="InterPro" id="IPR023997">
    <property type="entry name" value="TonB-dep_OMP_SusC/RagA_CS"/>
</dbReference>
<dbReference type="Proteomes" id="UP000095517">
    <property type="component" value="Unassembled WGS sequence"/>
</dbReference>
<dbReference type="NCBIfam" id="TIGR04056">
    <property type="entry name" value="OMP_RagA_SusC"/>
    <property type="match status" value="1"/>
</dbReference>
<dbReference type="InterPro" id="IPR012910">
    <property type="entry name" value="Plug_dom"/>
</dbReference>
<dbReference type="GeneID" id="92989137"/>
<dbReference type="EMBL" id="VWAG01000003">
    <property type="protein sequence ID" value="KAA5259720.1"/>
    <property type="molecule type" value="Genomic_DNA"/>
</dbReference>
<organism evidence="3 6">
    <name type="scientific">Bacteroides finegoldii</name>
    <dbReference type="NCBI Taxonomy" id="338188"/>
    <lineage>
        <taxon>Bacteria</taxon>
        <taxon>Pseudomonadati</taxon>
        <taxon>Bacteroidota</taxon>
        <taxon>Bacteroidia</taxon>
        <taxon>Bacteroidales</taxon>
        <taxon>Bacteroidaceae</taxon>
        <taxon>Bacteroides</taxon>
    </lineage>
</organism>
<keyword evidence="1" id="KW-0998">Cell outer membrane</keyword>
<keyword evidence="1" id="KW-1134">Transmembrane beta strand</keyword>
<comment type="subcellular location">
    <subcellularLocation>
        <location evidence="1">Cell outer membrane</location>
        <topology evidence="1">Multi-pass membrane protein</topology>
    </subcellularLocation>
</comment>
<dbReference type="Gene3D" id="2.60.40.1120">
    <property type="entry name" value="Carboxypeptidase-like, regulatory domain"/>
    <property type="match status" value="1"/>
</dbReference>
<evidence type="ECO:0000313" key="8">
    <source>
        <dbReference type="Proteomes" id="UP000440198"/>
    </source>
</evidence>
<reference evidence="7 8" key="2">
    <citation type="journal article" date="2019" name="Nat. Med.">
        <title>A library of human gut bacterial isolates paired with longitudinal multiomics data enables mechanistic microbiome research.</title>
        <authorList>
            <person name="Poyet M."/>
            <person name="Groussin M."/>
            <person name="Gibbons S.M."/>
            <person name="Avila-Pacheco J."/>
            <person name="Jiang X."/>
            <person name="Kearney S.M."/>
            <person name="Perrotta A.R."/>
            <person name="Berdy B."/>
            <person name="Zhao S."/>
            <person name="Lieberman T.D."/>
            <person name="Swanson P.K."/>
            <person name="Smith M."/>
            <person name="Roesemann S."/>
            <person name="Alexander J.E."/>
            <person name="Rich S.A."/>
            <person name="Livny J."/>
            <person name="Vlamakis H."/>
            <person name="Clish C."/>
            <person name="Bullock K."/>
            <person name="Deik A."/>
            <person name="Scott J."/>
            <person name="Pierce K.A."/>
            <person name="Xavier R.J."/>
            <person name="Alm E.J."/>
        </authorList>
    </citation>
    <scope>NUCLEOTIDE SEQUENCE [LARGE SCALE GENOMIC DNA]</scope>
    <source>
        <strain evidence="5 8">BIOML-A2</strain>
        <strain evidence="4 7">BIOML-A6</strain>
    </source>
</reference>
<dbReference type="Pfam" id="PF13715">
    <property type="entry name" value="CarbopepD_reg_2"/>
    <property type="match status" value="1"/>
</dbReference>
<evidence type="ECO:0000313" key="6">
    <source>
        <dbReference type="Proteomes" id="UP000095517"/>
    </source>
</evidence>
<dbReference type="EMBL" id="VWAK01000002">
    <property type="protein sequence ID" value="KAA5232721.1"/>
    <property type="molecule type" value="Genomic_DNA"/>
</dbReference>
<dbReference type="PROSITE" id="PS00018">
    <property type="entry name" value="EF_HAND_1"/>
    <property type="match status" value="1"/>
</dbReference>
<dbReference type="SUPFAM" id="SSF49464">
    <property type="entry name" value="Carboxypeptidase regulatory domain-like"/>
    <property type="match status" value="1"/>
</dbReference>
<dbReference type="Pfam" id="PF07715">
    <property type="entry name" value="Plug"/>
    <property type="match status" value="1"/>
</dbReference>
<name>A0A173ZF29_9BACE</name>
<dbReference type="Proteomes" id="UP000440198">
    <property type="component" value="Unassembled WGS sequence"/>
</dbReference>
<keyword evidence="1" id="KW-0472">Membrane</keyword>
<keyword evidence="1" id="KW-0813">Transport</keyword>
<dbReference type="EMBL" id="CYZH01000003">
    <property type="protein sequence ID" value="CUN74250.1"/>
    <property type="molecule type" value="Genomic_DNA"/>
</dbReference>
<evidence type="ECO:0000313" key="5">
    <source>
        <dbReference type="EMBL" id="KAA5259720.1"/>
    </source>
</evidence>
<dbReference type="STRING" id="338188.ERS852397_00774"/>
<keyword evidence="8" id="KW-1185">Reference proteome</keyword>